<comment type="caution">
    <text evidence="1">The sequence shown here is derived from an EMBL/GenBank/DDBJ whole genome shotgun (WGS) entry which is preliminary data.</text>
</comment>
<keyword evidence="2" id="KW-1185">Reference proteome</keyword>
<dbReference type="EMBL" id="RSCJ01000041">
    <property type="protein sequence ID" value="RUR72868.1"/>
    <property type="molecule type" value="Genomic_DNA"/>
</dbReference>
<protein>
    <submittedName>
        <fullName evidence="1">Uncharacterized protein</fullName>
    </submittedName>
</protein>
<dbReference type="RefSeq" id="WP_016874908.1">
    <property type="nucleotide sequence ID" value="NZ_AJLN01000109.1"/>
</dbReference>
<accession>A0A3S0ZLJ8</accession>
<evidence type="ECO:0000313" key="2">
    <source>
        <dbReference type="Proteomes" id="UP000268857"/>
    </source>
</evidence>
<name>A0A3S0ZLJ8_CHLFR</name>
<gene>
    <name evidence="1" type="ORF">PCC6912_60100</name>
</gene>
<sequence length="90" mass="10909">MDWYTTSEQFLRQMNDFQRASFENWSSMFPGTQSFSMSSYRDNFNKALSFQESLLTNSLEVQAQLSRMYIDTQKQFLQGYFNVLRNWYSY</sequence>
<dbReference type="AlphaFoldDB" id="A0A3S0ZLJ8"/>
<dbReference type="Proteomes" id="UP000268857">
    <property type="component" value="Unassembled WGS sequence"/>
</dbReference>
<reference evidence="1 2" key="1">
    <citation type="journal article" date="2019" name="Genome Biol. Evol.">
        <title>Day and night: Metabolic profiles and evolutionary relationships of six axenic non-marine cyanobacteria.</title>
        <authorList>
            <person name="Will S.E."/>
            <person name="Henke P."/>
            <person name="Boedeker C."/>
            <person name="Huang S."/>
            <person name="Brinkmann H."/>
            <person name="Rohde M."/>
            <person name="Jarek M."/>
            <person name="Friedl T."/>
            <person name="Seufert S."/>
            <person name="Schumacher M."/>
            <person name="Overmann J."/>
            <person name="Neumann-Schaal M."/>
            <person name="Petersen J."/>
        </authorList>
    </citation>
    <scope>NUCLEOTIDE SEQUENCE [LARGE SCALE GENOMIC DNA]</scope>
    <source>
        <strain evidence="1 2">PCC 6912</strain>
    </source>
</reference>
<dbReference type="OrthoDB" id="515764at2"/>
<evidence type="ECO:0000313" key="1">
    <source>
        <dbReference type="EMBL" id="RUR72868.1"/>
    </source>
</evidence>
<organism evidence="1 2">
    <name type="scientific">Chlorogloeopsis fritschii PCC 6912</name>
    <dbReference type="NCBI Taxonomy" id="211165"/>
    <lineage>
        <taxon>Bacteria</taxon>
        <taxon>Bacillati</taxon>
        <taxon>Cyanobacteriota</taxon>
        <taxon>Cyanophyceae</taxon>
        <taxon>Nostocales</taxon>
        <taxon>Chlorogloeopsidaceae</taxon>
        <taxon>Chlorogloeopsis</taxon>
    </lineage>
</organism>
<proteinExistence type="predicted"/>